<proteinExistence type="predicted"/>
<evidence type="ECO:0000313" key="2">
    <source>
        <dbReference type="Proteomes" id="UP001556118"/>
    </source>
</evidence>
<reference evidence="1 2" key="1">
    <citation type="submission" date="2024-06" db="EMBL/GenBank/DDBJ databases">
        <title>Novosphingobium rhizovicinus M1R2S20.</title>
        <authorList>
            <person name="Sun J.-Q."/>
        </authorList>
    </citation>
    <scope>NUCLEOTIDE SEQUENCE [LARGE SCALE GENOMIC DNA]</scope>
    <source>
        <strain evidence="1 2">M1R2S20</strain>
    </source>
</reference>
<organism evidence="1 2">
    <name type="scientific">Novosphingobium rhizovicinum</name>
    <dbReference type="NCBI Taxonomy" id="3228928"/>
    <lineage>
        <taxon>Bacteria</taxon>
        <taxon>Pseudomonadati</taxon>
        <taxon>Pseudomonadota</taxon>
        <taxon>Alphaproteobacteria</taxon>
        <taxon>Sphingomonadales</taxon>
        <taxon>Sphingomonadaceae</taxon>
        <taxon>Novosphingobium</taxon>
    </lineage>
</organism>
<gene>
    <name evidence="1" type="ORF">ABUH87_08290</name>
</gene>
<sequence>MSTRRNDRILDTPNLDGCIGKTLQSGRTKEPLPYNGFRRWTQAMPYPDLLRYDAIAGFELPRKNSDSPLGDGAQESGE</sequence>
<dbReference type="RefSeq" id="WP_367772416.1">
    <property type="nucleotide sequence ID" value="NZ_JBFNXR010000023.1"/>
</dbReference>
<comment type="caution">
    <text evidence="1">The sequence shown here is derived from an EMBL/GenBank/DDBJ whole genome shotgun (WGS) entry which is preliminary data.</text>
</comment>
<keyword evidence="2" id="KW-1185">Reference proteome</keyword>
<dbReference type="EMBL" id="JBFNXR010000023">
    <property type="protein sequence ID" value="MEW9855177.1"/>
    <property type="molecule type" value="Genomic_DNA"/>
</dbReference>
<dbReference type="Proteomes" id="UP001556118">
    <property type="component" value="Unassembled WGS sequence"/>
</dbReference>
<evidence type="ECO:0000313" key="1">
    <source>
        <dbReference type="EMBL" id="MEW9855177.1"/>
    </source>
</evidence>
<name>A0ABV3RBH8_9SPHN</name>
<accession>A0ABV3RBH8</accession>
<protein>
    <submittedName>
        <fullName evidence="1">Uncharacterized protein</fullName>
    </submittedName>
</protein>